<feature type="domain" description="Serpin" evidence="5">
    <location>
        <begin position="80"/>
        <end position="489"/>
    </location>
</feature>
<dbReference type="Gene3D" id="3.30.497.10">
    <property type="entry name" value="Antithrombin, subunit I, domain 2"/>
    <property type="match status" value="1"/>
</dbReference>
<evidence type="ECO:0000313" key="6">
    <source>
        <dbReference type="EMBL" id="CAG9765438.1"/>
    </source>
</evidence>
<dbReference type="InterPro" id="IPR042178">
    <property type="entry name" value="Serpin_sf_1"/>
</dbReference>
<name>A0A9N9MMP4_9CUCU</name>
<sequence>MSLISLLSLLSTLVIIVASQNNDAAVYFPAEDGVQPIPQTGQRFQAATINVKDLENLRGTSKYEKYVDDIIAKGISRLTVQLNKLLKKQTHNAENVLFSPISITNALALVLLGSNGITFKQISGFWGLATGIPDIDKKSQIVHEQFSRMLYKLNKTAGFQLGQEINVASALFVQQGYPIRPVYRSTAEDLYSSSIMSVDFENNARLAQKEINDWVAKKTNQRIKSILNHEPSTDTKVVLTSALYFKAEWEHHFYDRSTKRRPFYVDGRNSPTTVEADMMSNGGEFPYYKDTQLGCEVLGLPYKGNRSTMYIIMPFESSKDKLYEFESRITEDDLNNLVSKTRYTDAVLLFPRMKIETTIDLRESLKLMGVTSLFDPKQANLAILSSGHNPQNLTIGNRLGTTTSLDNIRQLINEQSSDNNFQNPGLYADEVIHKVYMDITEKGTEAAASTSVSLTRAGKTTFRVDVPFSFFIRHDETNTILFWGSVIIPNPSYKKL</sequence>
<dbReference type="OrthoDB" id="9518664at2759"/>
<dbReference type="InterPro" id="IPR036186">
    <property type="entry name" value="Serpin_sf"/>
</dbReference>
<evidence type="ECO:0000313" key="7">
    <source>
        <dbReference type="Proteomes" id="UP001152799"/>
    </source>
</evidence>
<reference evidence="6" key="1">
    <citation type="submission" date="2022-01" db="EMBL/GenBank/DDBJ databases">
        <authorList>
            <person name="King R."/>
        </authorList>
    </citation>
    <scope>NUCLEOTIDE SEQUENCE</scope>
</reference>
<dbReference type="GO" id="GO:0045861">
    <property type="term" value="P:negative regulation of proteolysis"/>
    <property type="evidence" value="ECO:0007669"/>
    <property type="project" value="UniProtKB-ARBA"/>
</dbReference>
<dbReference type="FunFam" id="2.30.39.10:FF:000035">
    <property type="entry name" value="Serine protease inhibitor (serpin) 16"/>
    <property type="match status" value="1"/>
</dbReference>
<keyword evidence="4" id="KW-0732">Signal</keyword>
<evidence type="ECO:0000256" key="2">
    <source>
        <dbReference type="ARBA" id="ARBA00022900"/>
    </source>
</evidence>
<dbReference type="SUPFAM" id="SSF56574">
    <property type="entry name" value="Serpins"/>
    <property type="match status" value="1"/>
</dbReference>
<dbReference type="Proteomes" id="UP001152799">
    <property type="component" value="Chromosome 2"/>
</dbReference>
<keyword evidence="1" id="KW-0646">Protease inhibitor</keyword>
<feature type="signal peptide" evidence="4">
    <location>
        <begin position="1"/>
        <end position="19"/>
    </location>
</feature>
<gene>
    <name evidence="6" type="ORF">CEUTPL_LOCUS6044</name>
</gene>
<evidence type="ECO:0000256" key="4">
    <source>
        <dbReference type="SAM" id="SignalP"/>
    </source>
</evidence>
<dbReference type="GO" id="GO:0005615">
    <property type="term" value="C:extracellular space"/>
    <property type="evidence" value="ECO:0007669"/>
    <property type="project" value="InterPro"/>
</dbReference>
<keyword evidence="7" id="KW-1185">Reference proteome</keyword>
<dbReference type="InterPro" id="IPR042185">
    <property type="entry name" value="Serpin_sf_2"/>
</dbReference>
<comment type="similarity">
    <text evidence="3">Belongs to the serpin family.</text>
</comment>
<evidence type="ECO:0000259" key="5">
    <source>
        <dbReference type="SMART" id="SM00093"/>
    </source>
</evidence>
<dbReference type="SMART" id="SM00093">
    <property type="entry name" value="SERPIN"/>
    <property type="match status" value="1"/>
</dbReference>
<dbReference type="InterPro" id="IPR000215">
    <property type="entry name" value="Serpin_fam"/>
</dbReference>
<feature type="chain" id="PRO_5040266426" description="Serpin domain-containing protein" evidence="4">
    <location>
        <begin position="20"/>
        <end position="496"/>
    </location>
</feature>
<dbReference type="EMBL" id="OU892278">
    <property type="protein sequence ID" value="CAG9765438.1"/>
    <property type="molecule type" value="Genomic_DNA"/>
</dbReference>
<dbReference type="Gene3D" id="2.30.39.10">
    <property type="entry name" value="Alpha-1-antitrypsin, domain 1"/>
    <property type="match status" value="2"/>
</dbReference>
<organism evidence="6 7">
    <name type="scientific">Ceutorhynchus assimilis</name>
    <name type="common">cabbage seed weevil</name>
    <dbReference type="NCBI Taxonomy" id="467358"/>
    <lineage>
        <taxon>Eukaryota</taxon>
        <taxon>Metazoa</taxon>
        <taxon>Ecdysozoa</taxon>
        <taxon>Arthropoda</taxon>
        <taxon>Hexapoda</taxon>
        <taxon>Insecta</taxon>
        <taxon>Pterygota</taxon>
        <taxon>Neoptera</taxon>
        <taxon>Endopterygota</taxon>
        <taxon>Coleoptera</taxon>
        <taxon>Polyphaga</taxon>
        <taxon>Cucujiformia</taxon>
        <taxon>Curculionidae</taxon>
        <taxon>Ceutorhynchinae</taxon>
        <taxon>Ceutorhynchus</taxon>
    </lineage>
</organism>
<evidence type="ECO:0000256" key="1">
    <source>
        <dbReference type="ARBA" id="ARBA00022690"/>
    </source>
</evidence>
<evidence type="ECO:0000256" key="3">
    <source>
        <dbReference type="RuleBase" id="RU000411"/>
    </source>
</evidence>
<accession>A0A9N9MMP4</accession>
<dbReference type="InterPro" id="IPR023796">
    <property type="entry name" value="Serpin_dom"/>
</dbReference>
<dbReference type="AlphaFoldDB" id="A0A9N9MMP4"/>
<dbReference type="Pfam" id="PF00079">
    <property type="entry name" value="Serpin"/>
    <property type="match status" value="1"/>
</dbReference>
<proteinExistence type="inferred from homology"/>
<dbReference type="PANTHER" id="PTHR11461:SF342">
    <property type="entry name" value="SERINE PROTEASE INHIBITOR 28DC"/>
    <property type="match status" value="1"/>
</dbReference>
<dbReference type="PANTHER" id="PTHR11461">
    <property type="entry name" value="SERINE PROTEASE INHIBITOR, SERPIN"/>
    <property type="match status" value="1"/>
</dbReference>
<dbReference type="GO" id="GO:0004867">
    <property type="term" value="F:serine-type endopeptidase inhibitor activity"/>
    <property type="evidence" value="ECO:0007669"/>
    <property type="project" value="UniProtKB-KW"/>
</dbReference>
<keyword evidence="2" id="KW-0722">Serine protease inhibitor</keyword>
<protein>
    <recommendedName>
        <fullName evidence="5">Serpin domain-containing protein</fullName>
    </recommendedName>
</protein>